<accession>A0AAE6ZPD8</accession>
<dbReference type="InterPro" id="IPR013320">
    <property type="entry name" value="ConA-like_dom_sf"/>
</dbReference>
<dbReference type="KEGG" id="coy:HF329_31275"/>
<dbReference type="AlphaFoldDB" id="A0AAE6ZPD8"/>
<name>A0AAE6ZPD8_9BACT</name>
<evidence type="ECO:0000313" key="1">
    <source>
        <dbReference type="EMBL" id="QJB35545.1"/>
    </source>
</evidence>
<dbReference type="InterPro" id="IPR026444">
    <property type="entry name" value="Secre_tail"/>
</dbReference>
<sequence length="503" mass="54666">MKNLYLLPPVCMKKMLLVFILFFSHLVLSAQTPRDTTYATTQRTGTNGLCLGCKVSDSLNAVTNNNLDDYTTLSLGVSLLGASVSQTLIFPKIHPGLPRTEITIEIAHSDGLSVNLLGAVSVGTARGNIDNGDQHIIQGSALRRKPNSNRLTYTFPALVECDRVTIRLHAGILALGAGLRIYSAYAAVIPRYRCAGSPAGAYAYYPLNGDFYDKGPRQLHGFAAFRYSANAVCGLAASDSVSGGPGLFAIPYPELSDTAITYSFWLRQLPWEASGYADATFGWHTNQHAISVSKDSILFFFADSTYRSIFLETPVIRVKSRLSTSYFIHIVVVCKRTGATLYISGVKAGTIDGVLSLQGSPAGNFSGYLQNMNMDELIIYNRSLTQEEVEQLEASYSPEYPIYQTLSVQASAPEGTTSGEGVRLIISPNPTAGTFRINKEIDVENGMAVLSDLSGKEVFRTYLTTHTVTLPEKVLPGVYVFRLRTKDGKIYNTKVVVGSGSTF</sequence>
<dbReference type="Gene3D" id="2.60.120.200">
    <property type="match status" value="1"/>
</dbReference>
<dbReference type="SUPFAM" id="SSF49899">
    <property type="entry name" value="Concanavalin A-like lectins/glucanases"/>
    <property type="match status" value="1"/>
</dbReference>
<dbReference type="RefSeq" id="WP_168810720.1">
    <property type="nucleotide sequence ID" value="NZ_CP051205.1"/>
</dbReference>
<evidence type="ECO:0000313" key="2">
    <source>
        <dbReference type="Proteomes" id="UP000502421"/>
    </source>
</evidence>
<reference evidence="2" key="1">
    <citation type="submission" date="2020-04" db="EMBL/GenBank/DDBJ databases">
        <authorList>
            <person name="Kittiwongwattana C."/>
        </authorList>
    </citation>
    <scope>NUCLEOTIDE SEQUENCE [LARGE SCALE GENOMIC DNA]</scope>
    <source>
        <strain evidence="2">1310</strain>
    </source>
</reference>
<dbReference type="GO" id="GO:0005975">
    <property type="term" value="P:carbohydrate metabolic process"/>
    <property type="evidence" value="ECO:0007669"/>
    <property type="project" value="UniProtKB-ARBA"/>
</dbReference>
<proteinExistence type="predicted"/>
<organism evidence="1 2">
    <name type="scientific">Chitinophaga oryzae</name>
    <dbReference type="NCBI Taxonomy" id="2725414"/>
    <lineage>
        <taxon>Bacteria</taxon>
        <taxon>Pseudomonadati</taxon>
        <taxon>Bacteroidota</taxon>
        <taxon>Chitinophagia</taxon>
        <taxon>Chitinophagales</taxon>
        <taxon>Chitinophagaceae</taxon>
        <taxon>Chitinophaga</taxon>
    </lineage>
</organism>
<protein>
    <submittedName>
        <fullName evidence="1">T9SS type A sorting domain-containing protein</fullName>
    </submittedName>
</protein>
<dbReference type="Pfam" id="PF13385">
    <property type="entry name" value="Laminin_G_3"/>
    <property type="match status" value="1"/>
</dbReference>
<dbReference type="EMBL" id="CP051205">
    <property type="protein sequence ID" value="QJB35545.1"/>
    <property type="molecule type" value="Genomic_DNA"/>
</dbReference>
<dbReference type="NCBIfam" id="TIGR04183">
    <property type="entry name" value="Por_Secre_tail"/>
    <property type="match status" value="1"/>
</dbReference>
<dbReference type="Proteomes" id="UP000502421">
    <property type="component" value="Chromosome"/>
</dbReference>
<gene>
    <name evidence="1" type="ORF">HF329_31275</name>
</gene>
<dbReference type="GO" id="GO:0004553">
    <property type="term" value="F:hydrolase activity, hydrolyzing O-glycosyl compounds"/>
    <property type="evidence" value="ECO:0007669"/>
    <property type="project" value="UniProtKB-ARBA"/>
</dbReference>